<evidence type="ECO:0000256" key="15">
    <source>
        <dbReference type="RuleBase" id="RU004024"/>
    </source>
</evidence>
<dbReference type="PANTHER" id="PTHR22888">
    <property type="entry name" value="CYTOCHROME C OXIDASE, SUBUNIT II"/>
    <property type="match status" value="1"/>
</dbReference>
<dbReference type="EMBL" id="JADEXN010000093">
    <property type="protein sequence ID" value="MBE9040538.1"/>
    <property type="molecule type" value="Genomic_DNA"/>
</dbReference>
<dbReference type="InterPro" id="IPR011759">
    <property type="entry name" value="Cyt_c_oxidase_su2_TM_dom"/>
</dbReference>
<evidence type="ECO:0000256" key="3">
    <source>
        <dbReference type="ARBA" id="ARBA00022448"/>
    </source>
</evidence>
<dbReference type="SUPFAM" id="SSF49503">
    <property type="entry name" value="Cupredoxins"/>
    <property type="match status" value="1"/>
</dbReference>
<comment type="similarity">
    <text evidence="2 14">Belongs to the cytochrome c oxidase subunit 2 family.</text>
</comment>
<evidence type="ECO:0000256" key="12">
    <source>
        <dbReference type="ARBA" id="ARBA00024688"/>
    </source>
</evidence>
<keyword evidence="5 14" id="KW-0812">Transmembrane</keyword>
<protein>
    <recommendedName>
        <fullName evidence="15">Cytochrome c oxidase subunit 2</fullName>
        <ecNumber evidence="15">7.1.1.9</ecNumber>
    </recommendedName>
</protein>
<evidence type="ECO:0000256" key="1">
    <source>
        <dbReference type="ARBA" id="ARBA00004141"/>
    </source>
</evidence>
<comment type="cofactor">
    <cofactor evidence="15">
        <name>Cu cation</name>
        <dbReference type="ChEBI" id="CHEBI:23378"/>
    </cofactor>
    <text evidence="15">Binds a copper A center.</text>
</comment>
<evidence type="ECO:0000256" key="9">
    <source>
        <dbReference type="ARBA" id="ARBA00022989"/>
    </source>
</evidence>
<keyword evidence="4 14" id="KW-0679">Respiratory chain</keyword>
<dbReference type="Gene3D" id="1.10.287.90">
    <property type="match status" value="1"/>
</dbReference>
<feature type="domain" description="Cytochrome oxidase subunit II copper A binding" evidence="17">
    <location>
        <begin position="159"/>
        <end position="270"/>
    </location>
</feature>
<evidence type="ECO:0000256" key="2">
    <source>
        <dbReference type="ARBA" id="ARBA00007866"/>
    </source>
</evidence>
<dbReference type="PRINTS" id="PR01166">
    <property type="entry name" value="CYCOXIDASEII"/>
</dbReference>
<dbReference type="Proteomes" id="UP000621799">
    <property type="component" value="Unassembled WGS sequence"/>
</dbReference>
<dbReference type="Pfam" id="PF02790">
    <property type="entry name" value="COX2_TM"/>
    <property type="match status" value="1"/>
</dbReference>
<dbReference type="InterPro" id="IPR001505">
    <property type="entry name" value="Copper_CuA"/>
</dbReference>
<dbReference type="InterPro" id="IPR036257">
    <property type="entry name" value="Cyt_c_oxidase_su2_TM_sf"/>
</dbReference>
<evidence type="ECO:0000256" key="10">
    <source>
        <dbReference type="ARBA" id="ARBA00023008"/>
    </source>
</evidence>
<dbReference type="CDD" id="cd13919">
    <property type="entry name" value="CuRO_HCO_II_like_5"/>
    <property type="match status" value="1"/>
</dbReference>
<dbReference type="PROSITE" id="PS00078">
    <property type="entry name" value="COX2"/>
    <property type="match status" value="1"/>
</dbReference>
<dbReference type="FunFam" id="1.10.287.90:FF:000013">
    <property type="entry name" value="Cytochrome c oxidase subunit 2"/>
    <property type="match status" value="1"/>
</dbReference>
<dbReference type="Pfam" id="PF00116">
    <property type="entry name" value="COX2"/>
    <property type="match status" value="1"/>
</dbReference>
<keyword evidence="20" id="KW-1185">Reference proteome</keyword>
<evidence type="ECO:0000256" key="8">
    <source>
        <dbReference type="ARBA" id="ARBA00022982"/>
    </source>
</evidence>
<evidence type="ECO:0000256" key="6">
    <source>
        <dbReference type="ARBA" id="ARBA00022723"/>
    </source>
</evidence>
<evidence type="ECO:0000256" key="7">
    <source>
        <dbReference type="ARBA" id="ARBA00022967"/>
    </source>
</evidence>
<comment type="subcellular location">
    <subcellularLocation>
        <location evidence="14">Cell membrane</location>
        <topology evidence="14">Multi-pass membrane protein</topology>
    </subcellularLocation>
    <subcellularLocation>
        <location evidence="1">Membrane</location>
        <topology evidence="1">Multi-pass membrane protein</topology>
    </subcellularLocation>
</comment>
<keyword evidence="11 16" id="KW-0472">Membrane</keyword>
<keyword evidence="8 14" id="KW-0249">Electron transport</keyword>
<feature type="transmembrane region" description="Helical" evidence="16">
    <location>
        <begin position="82"/>
        <end position="100"/>
    </location>
</feature>
<feature type="transmembrane region" description="Helical" evidence="16">
    <location>
        <begin position="35"/>
        <end position="61"/>
    </location>
</feature>
<dbReference type="EC" id="7.1.1.9" evidence="15"/>
<gene>
    <name evidence="19" type="ORF">IQ235_07025</name>
</gene>
<dbReference type="PANTHER" id="PTHR22888:SF9">
    <property type="entry name" value="CYTOCHROME C OXIDASE SUBUNIT 2"/>
    <property type="match status" value="1"/>
</dbReference>
<evidence type="ECO:0000256" key="5">
    <source>
        <dbReference type="ARBA" id="ARBA00022692"/>
    </source>
</evidence>
<comment type="catalytic activity">
    <reaction evidence="13 15">
        <text>4 Fe(II)-[cytochrome c] + O2 + 8 H(+)(in) = 4 Fe(III)-[cytochrome c] + 2 H2O + 4 H(+)(out)</text>
        <dbReference type="Rhea" id="RHEA:11436"/>
        <dbReference type="Rhea" id="RHEA-COMP:10350"/>
        <dbReference type="Rhea" id="RHEA-COMP:14399"/>
        <dbReference type="ChEBI" id="CHEBI:15377"/>
        <dbReference type="ChEBI" id="CHEBI:15378"/>
        <dbReference type="ChEBI" id="CHEBI:15379"/>
        <dbReference type="ChEBI" id="CHEBI:29033"/>
        <dbReference type="ChEBI" id="CHEBI:29034"/>
        <dbReference type="EC" id="7.1.1.9"/>
    </reaction>
</comment>
<dbReference type="GO" id="GO:0042773">
    <property type="term" value="P:ATP synthesis coupled electron transport"/>
    <property type="evidence" value="ECO:0007669"/>
    <property type="project" value="TreeGrafter"/>
</dbReference>
<dbReference type="GO" id="GO:0005886">
    <property type="term" value="C:plasma membrane"/>
    <property type="evidence" value="ECO:0007669"/>
    <property type="project" value="UniProtKB-SubCell"/>
</dbReference>
<evidence type="ECO:0000256" key="13">
    <source>
        <dbReference type="ARBA" id="ARBA00047816"/>
    </source>
</evidence>
<sequence>MLFGVVITLASLWYGQNNGWMPIAASQEAPLVDGLFNTMMTIATGLFLLVEGAIVIAIFRFRQQPGDNTDGPAIEGNLPLEILWTGIPVVIVVGLSIYSFEVYNTMGGLDPMASGDRQVVQVAANPDAQISGLIPGDSQARPDRVAVGVGASPQTQGQPADVEVDVLGLQFAWIFTYPQSGVVSGELHVPADREVKLNIKAQDVLHAFWVPQFRLKQDAIPGRTVELRFKPQIPGTYPIVCAELCGSYHGAMRSQTIVEAPEDFDAWLQSQIAMTEAGENTVAMVPETLSKTDRLALRTADLGVDDRTLAQLHHTGHHH</sequence>
<dbReference type="Gene3D" id="2.60.40.420">
    <property type="entry name" value="Cupredoxins - blue copper proteins"/>
    <property type="match status" value="1"/>
</dbReference>
<evidence type="ECO:0000313" key="19">
    <source>
        <dbReference type="EMBL" id="MBE9040538.1"/>
    </source>
</evidence>
<name>A0A928Z8D0_9CYAN</name>
<evidence type="ECO:0000256" key="4">
    <source>
        <dbReference type="ARBA" id="ARBA00022660"/>
    </source>
</evidence>
<dbReference type="SUPFAM" id="SSF81464">
    <property type="entry name" value="Cytochrome c oxidase subunit II-like, transmembrane region"/>
    <property type="match status" value="1"/>
</dbReference>
<evidence type="ECO:0000259" key="18">
    <source>
        <dbReference type="PROSITE" id="PS50999"/>
    </source>
</evidence>
<dbReference type="InterPro" id="IPR002429">
    <property type="entry name" value="CcO_II-like_C"/>
</dbReference>
<comment type="caution">
    <text evidence="19">The sequence shown here is derived from an EMBL/GenBank/DDBJ whole genome shotgun (WGS) entry which is preliminary data.</text>
</comment>
<comment type="function">
    <text evidence="12 15">Subunits I and II form the functional core of the enzyme complex. Electrons originating in cytochrome c are transferred via heme a and Cu(A) to the binuclear center formed by heme a3 and Cu(B).</text>
</comment>
<evidence type="ECO:0000313" key="20">
    <source>
        <dbReference type="Proteomes" id="UP000621799"/>
    </source>
</evidence>
<organism evidence="19 20">
    <name type="scientific">Zarconia navalis LEGE 11467</name>
    <dbReference type="NCBI Taxonomy" id="1828826"/>
    <lineage>
        <taxon>Bacteria</taxon>
        <taxon>Bacillati</taxon>
        <taxon>Cyanobacteriota</taxon>
        <taxon>Cyanophyceae</taxon>
        <taxon>Oscillatoriophycideae</taxon>
        <taxon>Oscillatoriales</taxon>
        <taxon>Oscillatoriales incertae sedis</taxon>
        <taxon>Zarconia</taxon>
        <taxon>Zarconia navalis</taxon>
    </lineage>
</organism>
<dbReference type="InterPro" id="IPR045187">
    <property type="entry name" value="CcO_II"/>
</dbReference>
<reference evidence="19" key="1">
    <citation type="submission" date="2020-10" db="EMBL/GenBank/DDBJ databases">
        <authorList>
            <person name="Castelo-Branco R."/>
            <person name="Eusebio N."/>
            <person name="Adriana R."/>
            <person name="Vieira A."/>
            <person name="Brugerolle De Fraissinette N."/>
            <person name="Rezende De Castro R."/>
            <person name="Schneider M.P."/>
            <person name="Vasconcelos V."/>
            <person name="Leao P.N."/>
        </authorList>
    </citation>
    <scope>NUCLEOTIDE SEQUENCE</scope>
    <source>
        <strain evidence="19">LEGE 11467</strain>
    </source>
</reference>
<evidence type="ECO:0000256" key="16">
    <source>
        <dbReference type="SAM" id="Phobius"/>
    </source>
</evidence>
<keyword evidence="10 15" id="KW-0186">Copper</keyword>
<evidence type="ECO:0000256" key="11">
    <source>
        <dbReference type="ARBA" id="ARBA00023136"/>
    </source>
</evidence>
<proteinExistence type="inferred from homology"/>
<dbReference type="PROSITE" id="PS50999">
    <property type="entry name" value="COX2_TM"/>
    <property type="match status" value="1"/>
</dbReference>
<feature type="domain" description="Cytochrome oxidase subunit II transmembrane region profile" evidence="18">
    <location>
        <begin position="12"/>
        <end position="110"/>
    </location>
</feature>
<dbReference type="PROSITE" id="PS50857">
    <property type="entry name" value="COX2_CUA"/>
    <property type="match status" value="1"/>
</dbReference>
<dbReference type="GO" id="GO:0005507">
    <property type="term" value="F:copper ion binding"/>
    <property type="evidence" value="ECO:0007669"/>
    <property type="project" value="InterPro"/>
</dbReference>
<keyword evidence="6 15" id="KW-0479">Metal-binding</keyword>
<keyword evidence="7" id="KW-1278">Translocase</keyword>
<evidence type="ECO:0000259" key="17">
    <source>
        <dbReference type="PROSITE" id="PS50857"/>
    </source>
</evidence>
<dbReference type="AlphaFoldDB" id="A0A928Z8D0"/>
<dbReference type="GO" id="GO:0004129">
    <property type="term" value="F:cytochrome-c oxidase activity"/>
    <property type="evidence" value="ECO:0007669"/>
    <property type="project" value="UniProtKB-EC"/>
</dbReference>
<keyword evidence="9 16" id="KW-1133">Transmembrane helix</keyword>
<keyword evidence="3 14" id="KW-0813">Transport</keyword>
<evidence type="ECO:0000256" key="14">
    <source>
        <dbReference type="RuleBase" id="RU000456"/>
    </source>
</evidence>
<accession>A0A928Z8D0</accession>
<dbReference type="InterPro" id="IPR008972">
    <property type="entry name" value="Cupredoxin"/>
</dbReference>